<dbReference type="GO" id="GO:0071973">
    <property type="term" value="P:bacterial-type flagellum-dependent cell motility"/>
    <property type="evidence" value="ECO:0007669"/>
    <property type="project" value="InterPro"/>
</dbReference>
<dbReference type="RefSeq" id="WP_271435949.1">
    <property type="nucleotide sequence ID" value="NZ_CP073355.1"/>
</dbReference>
<accession>A0AAX3BF31</accession>
<sequence length="160" mass="19359">MKRFVFPLQKLLEIRQKKEDQQKIALARASGAYQREVRKLEAVKEHEAHLREQIKKSSQMDIQTLRRLDYYGWHSKRIESDLQKEIEKKKNAMEKELALYTKYRQEKRAVEILKEKAWKAHVEAEMREEQQTLDELSQMIFHKKKEYADNQREEKGGEEV</sequence>
<dbReference type="InterPro" id="IPR053716">
    <property type="entry name" value="Flag_assembly_chemotaxis_eff"/>
</dbReference>
<dbReference type="GO" id="GO:0006935">
    <property type="term" value="P:chemotaxis"/>
    <property type="evidence" value="ECO:0007669"/>
    <property type="project" value="UniProtKB-KW"/>
</dbReference>
<evidence type="ECO:0000256" key="6">
    <source>
        <dbReference type="ARBA" id="ARBA00022500"/>
    </source>
</evidence>
<comment type="subcellular location">
    <subcellularLocation>
        <location evidence="1">Cell membrane</location>
        <topology evidence="1">Peripheral membrane protein</topology>
        <orientation evidence="1">Cytoplasmic side</orientation>
    </subcellularLocation>
</comment>
<reference evidence="12" key="2">
    <citation type="submission" date="2022-06" db="EMBL/GenBank/DDBJ databases">
        <title>Thermospira aquatica gen. nov., sp. nov.</title>
        <authorList>
            <person name="Ben Ali Gam Z."/>
            <person name="Labat M."/>
        </authorList>
    </citation>
    <scope>NUCLEOTIDE SEQUENCE</scope>
    <source>
        <strain evidence="12">F1F22</strain>
    </source>
</reference>
<proteinExistence type="inferred from homology"/>
<dbReference type="GO" id="GO:0009288">
    <property type="term" value="C:bacterial-type flagellum"/>
    <property type="evidence" value="ECO:0007669"/>
    <property type="project" value="InterPro"/>
</dbReference>
<evidence type="ECO:0000256" key="11">
    <source>
        <dbReference type="SAM" id="Coils"/>
    </source>
</evidence>
<dbReference type="Gene3D" id="1.10.287.1700">
    <property type="match status" value="1"/>
</dbReference>
<reference evidence="12" key="1">
    <citation type="submission" date="2021-04" db="EMBL/GenBank/DDBJ databases">
        <authorList>
            <person name="Postec A."/>
        </authorList>
    </citation>
    <scope>NUCLEOTIDE SEQUENCE</scope>
    <source>
        <strain evidence="12">F1F22</strain>
    </source>
</reference>
<organism evidence="12 13">
    <name type="scientific">Thermospira aquatica</name>
    <dbReference type="NCBI Taxonomy" id="2828656"/>
    <lineage>
        <taxon>Bacteria</taxon>
        <taxon>Pseudomonadati</taxon>
        <taxon>Spirochaetota</taxon>
        <taxon>Spirochaetia</taxon>
        <taxon>Brevinematales</taxon>
        <taxon>Thermospiraceae</taxon>
        <taxon>Thermospira</taxon>
    </lineage>
</organism>
<dbReference type="GO" id="GO:0044781">
    <property type="term" value="P:bacterial-type flagellum organization"/>
    <property type="evidence" value="ECO:0007669"/>
    <property type="project" value="UniProtKB-KW"/>
</dbReference>
<name>A0AAX3BF31_9SPIR</name>
<evidence type="ECO:0000256" key="9">
    <source>
        <dbReference type="ARBA" id="ARBA00023136"/>
    </source>
</evidence>
<evidence type="ECO:0000313" key="13">
    <source>
        <dbReference type="Proteomes" id="UP001056539"/>
    </source>
</evidence>
<dbReference type="InterPro" id="IPR012823">
    <property type="entry name" value="Flagell_FliJ"/>
</dbReference>
<keyword evidence="5" id="KW-1003">Cell membrane</keyword>
<comment type="similarity">
    <text evidence="2">Belongs to the FliJ family.</text>
</comment>
<dbReference type="GO" id="GO:0005886">
    <property type="term" value="C:plasma membrane"/>
    <property type="evidence" value="ECO:0007669"/>
    <property type="project" value="UniProtKB-SubCell"/>
</dbReference>
<evidence type="ECO:0000256" key="7">
    <source>
        <dbReference type="ARBA" id="ARBA00022795"/>
    </source>
</evidence>
<evidence type="ECO:0000256" key="10">
    <source>
        <dbReference type="ARBA" id="ARBA00023225"/>
    </source>
</evidence>
<feature type="coiled-coil region" evidence="11">
    <location>
        <begin position="75"/>
        <end position="139"/>
    </location>
</feature>
<dbReference type="KEGG" id="taqu:KDW03_03175"/>
<dbReference type="NCBIfam" id="TIGR02473">
    <property type="entry name" value="flagell_FliJ"/>
    <property type="match status" value="1"/>
</dbReference>
<keyword evidence="10" id="KW-1006">Bacterial flagellum protein export</keyword>
<keyword evidence="8" id="KW-0653">Protein transport</keyword>
<protein>
    <recommendedName>
        <fullName evidence="3">Flagellar FliJ protein</fullName>
    </recommendedName>
</protein>
<keyword evidence="12" id="KW-0282">Flagellum</keyword>
<dbReference type="EMBL" id="CP073355">
    <property type="protein sequence ID" value="URA10821.1"/>
    <property type="molecule type" value="Genomic_DNA"/>
</dbReference>
<evidence type="ECO:0000256" key="5">
    <source>
        <dbReference type="ARBA" id="ARBA00022475"/>
    </source>
</evidence>
<evidence type="ECO:0000256" key="3">
    <source>
        <dbReference type="ARBA" id="ARBA00020392"/>
    </source>
</evidence>
<keyword evidence="9" id="KW-0472">Membrane</keyword>
<keyword evidence="6" id="KW-0145">Chemotaxis</keyword>
<keyword evidence="7" id="KW-1005">Bacterial flagellum biogenesis</keyword>
<keyword evidence="4" id="KW-0813">Transport</keyword>
<dbReference type="Proteomes" id="UP001056539">
    <property type="component" value="Chromosome"/>
</dbReference>
<dbReference type="AlphaFoldDB" id="A0AAX3BF31"/>
<dbReference type="GO" id="GO:0015031">
    <property type="term" value="P:protein transport"/>
    <property type="evidence" value="ECO:0007669"/>
    <property type="project" value="UniProtKB-KW"/>
</dbReference>
<gene>
    <name evidence="12" type="primary">fliJ</name>
    <name evidence="12" type="ORF">KDW03_03175</name>
</gene>
<evidence type="ECO:0000313" key="12">
    <source>
        <dbReference type="EMBL" id="URA10821.1"/>
    </source>
</evidence>
<dbReference type="Pfam" id="PF02050">
    <property type="entry name" value="FliJ"/>
    <property type="match status" value="1"/>
</dbReference>
<keyword evidence="11" id="KW-0175">Coiled coil</keyword>
<keyword evidence="12" id="KW-0969">Cilium</keyword>
<keyword evidence="13" id="KW-1185">Reference proteome</keyword>
<evidence type="ECO:0000256" key="4">
    <source>
        <dbReference type="ARBA" id="ARBA00022448"/>
    </source>
</evidence>
<evidence type="ECO:0000256" key="1">
    <source>
        <dbReference type="ARBA" id="ARBA00004413"/>
    </source>
</evidence>
<keyword evidence="12" id="KW-0966">Cell projection</keyword>
<evidence type="ECO:0000256" key="2">
    <source>
        <dbReference type="ARBA" id="ARBA00010004"/>
    </source>
</evidence>
<evidence type="ECO:0000256" key="8">
    <source>
        <dbReference type="ARBA" id="ARBA00022927"/>
    </source>
</evidence>